<accession>A0A7U2I0M6</accession>
<dbReference type="VEuPathDB" id="FungiDB:JI435_407400"/>
<organism evidence="1 2">
    <name type="scientific">Phaeosphaeria nodorum (strain SN15 / ATCC MYA-4574 / FGSC 10173)</name>
    <name type="common">Glume blotch fungus</name>
    <name type="synonym">Parastagonospora nodorum</name>
    <dbReference type="NCBI Taxonomy" id="321614"/>
    <lineage>
        <taxon>Eukaryota</taxon>
        <taxon>Fungi</taxon>
        <taxon>Dikarya</taxon>
        <taxon>Ascomycota</taxon>
        <taxon>Pezizomycotina</taxon>
        <taxon>Dothideomycetes</taxon>
        <taxon>Pleosporomycetidae</taxon>
        <taxon>Pleosporales</taxon>
        <taxon>Pleosporineae</taxon>
        <taxon>Phaeosphaeriaceae</taxon>
        <taxon>Parastagonospora</taxon>
    </lineage>
</organism>
<protein>
    <submittedName>
        <fullName evidence="1">Uncharacterized protein</fullName>
    </submittedName>
</protein>
<name>A0A7U2I0M6_PHANO</name>
<keyword evidence="2" id="KW-1185">Reference proteome</keyword>
<dbReference type="AlphaFoldDB" id="A0A7U2I0M6"/>
<dbReference type="Proteomes" id="UP000663193">
    <property type="component" value="Chromosome 5"/>
</dbReference>
<gene>
    <name evidence="1" type="ORF">JI435_407400</name>
</gene>
<proteinExistence type="predicted"/>
<evidence type="ECO:0000313" key="1">
    <source>
        <dbReference type="EMBL" id="QRC95476.1"/>
    </source>
</evidence>
<evidence type="ECO:0000313" key="2">
    <source>
        <dbReference type="Proteomes" id="UP000663193"/>
    </source>
</evidence>
<sequence length="58" mass="6588">MFALPLRYTLALGMHMTFPRIIPWLQNSCIRPLCRLDCIVNPINPSSAKMISEIESLA</sequence>
<dbReference type="EMBL" id="CP069027">
    <property type="protein sequence ID" value="QRC95476.1"/>
    <property type="molecule type" value="Genomic_DNA"/>
</dbReference>
<reference evidence="2" key="1">
    <citation type="journal article" date="2021" name="BMC Genomics">
        <title>Chromosome-level genome assembly and manually-curated proteome of model necrotroph Parastagonospora nodorum Sn15 reveals a genome-wide trove of candidate effector homologs, and redundancy of virulence-related functions within an accessory chromosome.</title>
        <authorList>
            <person name="Bertazzoni S."/>
            <person name="Jones D.A.B."/>
            <person name="Phan H.T."/>
            <person name="Tan K.-C."/>
            <person name="Hane J.K."/>
        </authorList>
    </citation>
    <scope>NUCLEOTIDE SEQUENCE [LARGE SCALE GENOMIC DNA]</scope>
    <source>
        <strain evidence="2">SN15 / ATCC MYA-4574 / FGSC 10173)</strain>
    </source>
</reference>